<dbReference type="RefSeq" id="WP_012939744.1">
    <property type="nucleotide sequence ID" value="NC_013741.1"/>
</dbReference>
<dbReference type="GeneID" id="8738992"/>
<dbReference type="PaxDb" id="572546-Arcpr_0338"/>
<protein>
    <recommendedName>
        <fullName evidence="1">Mut7-C RNAse domain-containing protein</fullName>
    </recommendedName>
</protein>
<evidence type="ECO:0000313" key="2">
    <source>
        <dbReference type="EMBL" id="ADB57408.1"/>
    </source>
</evidence>
<dbReference type="HOGENOM" id="CLU_112469_1_0_2"/>
<evidence type="ECO:0000313" key="3">
    <source>
        <dbReference type="Proteomes" id="UP000001901"/>
    </source>
</evidence>
<dbReference type="AlphaFoldDB" id="D2RGI3"/>
<feature type="domain" description="Mut7-C RNAse" evidence="1">
    <location>
        <begin position="3"/>
        <end position="151"/>
    </location>
</feature>
<dbReference type="STRING" id="572546.Arcpr_0338"/>
<dbReference type="eggNOG" id="arCOG04290">
    <property type="taxonomic scope" value="Archaea"/>
</dbReference>
<dbReference type="InterPro" id="IPR002782">
    <property type="entry name" value="Mut7-C_RNAse_dom"/>
</dbReference>
<dbReference type="PANTHER" id="PTHR39081">
    <property type="entry name" value="MUT7-C DOMAIN-CONTAINING PROTEIN"/>
    <property type="match status" value="1"/>
</dbReference>
<proteinExistence type="predicted"/>
<dbReference type="Pfam" id="PF01927">
    <property type="entry name" value="Mut7-C"/>
    <property type="match status" value="1"/>
</dbReference>
<dbReference type="EMBL" id="CP001857">
    <property type="protein sequence ID" value="ADB57408.1"/>
    <property type="molecule type" value="Genomic_DNA"/>
</dbReference>
<sequence length="158" mass="19229">MSKFICDRMLKRLAIWLRLFGYDTLYAGDIEVEGDEDSFLINEFRDRILLTRDRELYNRAKGIRPVFLIRSNRLEEQLKELKVLGLRYELRMDRCSICNTPLRKPSDKEALEVMKREGIREDLREKFELWYCERCKKLYWMGGHWRNMKKFLEEHGLA</sequence>
<dbReference type="KEGG" id="apo:Arcpr_0338"/>
<evidence type="ECO:0000259" key="1">
    <source>
        <dbReference type="Pfam" id="PF01927"/>
    </source>
</evidence>
<dbReference type="PANTHER" id="PTHR39081:SF1">
    <property type="entry name" value="MUT7-C RNASE DOMAIN-CONTAINING PROTEIN"/>
    <property type="match status" value="1"/>
</dbReference>
<name>D2RGI3_ARCPA</name>
<organism evidence="2 3">
    <name type="scientific">Archaeoglobus profundus (strain DSM 5631 / JCM 9629 / NBRC 100127 / Av18)</name>
    <dbReference type="NCBI Taxonomy" id="572546"/>
    <lineage>
        <taxon>Archaea</taxon>
        <taxon>Methanobacteriati</taxon>
        <taxon>Methanobacteriota</taxon>
        <taxon>Archaeoglobi</taxon>
        <taxon>Archaeoglobales</taxon>
        <taxon>Archaeoglobaceae</taxon>
        <taxon>Archaeoglobus</taxon>
    </lineage>
</organism>
<gene>
    <name evidence="2" type="ordered locus">Arcpr_0338</name>
</gene>
<dbReference type="Proteomes" id="UP000001901">
    <property type="component" value="Chromosome"/>
</dbReference>
<reference evidence="2 3" key="1">
    <citation type="journal article" date="2010" name="Stand. Genomic Sci.">
        <title>Complete genome sequence of Archaeoglobus profundus type strain (AV18).</title>
        <authorList>
            <person name="von Jan M."/>
            <person name="Lapidus A."/>
            <person name="Del Rio T.G."/>
            <person name="Copeland A."/>
            <person name="Tice H."/>
            <person name="Cheng J.F."/>
            <person name="Lucas S."/>
            <person name="Chen F."/>
            <person name="Nolan M."/>
            <person name="Goodwin L."/>
            <person name="Han C."/>
            <person name="Pitluck S."/>
            <person name="Liolios K."/>
            <person name="Ivanova N."/>
            <person name="Mavromatis K."/>
            <person name="Ovchinnikova G."/>
            <person name="Chertkov O."/>
            <person name="Pati A."/>
            <person name="Chen A."/>
            <person name="Palaniappan K."/>
            <person name="Land M."/>
            <person name="Hauser L."/>
            <person name="Chang Y.J."/>
            <person name="Jeffries C.D."/>
            <person name="Saunders E."/>
            <person name="Brettin T."/>
            <person name="Detter J.C."/>
            <person name="Chain P."/>
            <person name="Eichinger K."/>
            <person name="Huber H."/>
            <person name="Spring S."/>
            <person name="Rohde M."/>
            <person name="Goker M."/>
            <person name="Wirth R."/>
            <person name="Woyke T."/>
            <person name="Bristow J."/>
            <person name="Eisen J.A."/>
            <person name="Markowitz V."/>
            <person name="Hugenholtz P."/>
            <person name="Kyrpides N.C."/>
            <person name="Klenk H.P."/>
        </authorList>
    </citation>
    <scope>NUCLEOTIDE SEQUENCE [LARGE SCALE GENOMIC DNA]</scope>
    <source>
        <strain evidence="3">DSM 5631 / JCM 9629 / NBRC 100127 / Av18</strain>
    </source>
</reference>
<accession>D2RGI3</accession>
<keyword evidence="3" id="KW-1185">Reference proteome</keyword>